<dbReference type="RefSeq" id="WP_259093132.1">
    <property type="nucleotide sequence ID" value="NZ_CP130454.1"/>
</dbReference>
<dbReference type="InterPro" id="IPR022385">
    <property type="entry name" value="Rhs_assc_core"/>
</dbReference>
<dbReference type="PANTHER" id="PTHR32305">
    <property type="match status" value="1"/>
</dbReference>
<evidence type="ECO:0000259" key="3">
    <source>
        <dbReference type="Pfam" id="PF25023"/>
    </source>
</evidence>
<evidence type="ECO:0000256" key="2">
    <source>
        <dbReference type="SAM" id="MobiDB-lite"/>
    </source>
</evidence>
<dbReference type="EMBL" id="JANUCP010000001">
    <property type="protein sequence ID" value="MCS3918021.1"/>
    <property type="molecule type" value="Genomic_DNA"/>
</dbReference>
<gene>
    <name evidence="4" type="ORF">M2350_000418</name>
</gene>
<proteinExistence type="predicted"/>
<evidence type="ECO:0000313" key="5">
    <source>
        <dbReference type="Proteomes" id="UP001204798"/>
    </source>
</evidence>
<dbReference type="Gene3D" id="2.180.10.10">
    <property type="entry name" value="RHS repeat-associated core"/>
    <property type="match status" value="1"/>
</dbReference>
<comment type="caution">
    <text evidence="4">The sequence shown here is derived from an EMBL/GenBank/DDBJ whole genome shotgun (WGS) entry which is preliminary data.</text>
</comment>
<keyword evidence="1" id="KW-0677">Repeat</keyword>
<evidence type="ECO:0000256" key="1">
    <source>
        <dbReference type="ARBA" id="ARBA00022737"/>
    </source>
</evidence>
<feature type="domain" description="Teneurin-like YD-shell" evidence="3">
    <location>
        <begin position="29"/>
        <end position="155"/>
    </location>
</feature>
<accession>A0ABT2EJE7</accession>
<dbReference type="InterPro" id="IPR050708">
    <property type="entry name" value="T6SS_VgrG/RHS"/>
</dbReference>
<dbReference type="Proteomes" id="UP001204798">
    <property type="component" value="Unassembled WGS sequence"/>
</dbReference>
<feature type="compositionally biased region" description="Basic and acidic residues" evidence="2">
    <location>
        <begin position="230"/>
        <end position="244"/>
    </location>
</feature>
<feature type="compositionally biased region" description="Pro residues" evidence="2">
    <location>
        <begin position="193"/>
        <end position="205"/>
    </location>
</feature>
<evidence type="ECO:0000313" key="4">
    <source>
        <dbReference type="EMBL" id="MCS3918021.1"/>
    </source>
</evidence>
<dbReference type="InterPro" id="IPR056823">
    <property type="entry name" value="TEN-like_YD-shell"/>
</dbReference>
<dbReference type="PANTHER" id="PTHR32305:SF15">
    <property type="entry name" value="PROTEIN RHSA-RELATED"/>
    <property type="match status" value="1"/>
</dbReference>
<feature type="compositionally biased region" description="Low complexity" evidence="2">
    <location>
        <begin position="206"/>
        <end position="215"/>
    </location>
</feature>
<keyword evidence="5" id="KW-1185">Reference proteome</keyword>
<reference evidence="4 5" key="1">
    <citation type="submission" date="2022-08" db="EMBL/GenBank/DDBJ databases">
        <title>Bacterial and archaeal communities from various locations to study Microbial Dark Matter (Phase II).</title>
        <authorList>
            <person name="Stepanauskas R."/>
        </authorList>
    </citation>
    <scope>NUCLEOTIDE SEQUENCE [LARGE SCALE GENOMIC DNA]</scope>
    <source>
        <strain evidence="4 5">PD1</strain>
    </source>
</reference>
<dbReference type="Pfam" id="PF25023">
    <property type="entry name" value="TEN_YD-shell"/>
    <property type="match status" value="1"/>
</dbReference>
<feature type="compositionally biased region" description="Basic residues" evidence="2">
    <location>
        <begin position="219"/>
        <end position="229"/>
    </location>
</feature>
<dbReference type="NCBIfam" id="TIGR03696">
    <property type="entry name" value="Rhs_assc_core"/>
    <property type="match status" value="1"/>
</dbReference>
<sequence>MKEVVGQGQTWFVYDLGESDTPGLAPLVAEYDQNGNLVAKYHHDGGGLMAMTRNNLSYWYGFEAIGTVRQLMDGQGQVSDAYAFDAWGNDLTSPQSQVPNPFKYVGKYGYYLDTQSSLMLLGLRYYNANIGRFLTQDLYYDIVINLYLYAHNNPIMQIDATGLQPGWCPKCNYHYVDRCPQCGYPQTPPYYPDQPPWPPGPPDRIPPGVGIGPPSRSKPPCKPKPKPPKRCKDYPNHPTPDEVRRKGYKYQSEDAVWREEVERKLGREWTCYKHSRKVAEKGPCPKIGWHVNVKCKKGKEKPIHIGSIVCCPTCEETPDGPKIGILCKFIKKE</sequence>
<protein>
    <submittedName>
        <fullName evidence="4">RHS repeat-associated protein</fullName>
    </submittedName>
</protein>
<feature type="region of interest" description="Disordered" evidence="2">
    <location>
        <begin position="193"/>
        <end position="244"/>
    </location>
</feature>
<name>A0ABT2EJE7_9BACT</name>
<organism evidence="4 5">
    <name type="scientific">Candidatus Fervidibacter sacchari</name>
    <dbReference type="NCBI Taxonomy" id="1448929"/>
    <lineage>
        <taxon>Bacteria</taxon>
        <taxon>Candidatus Fervidibacterota</taxon>
        <taxon>Candidatus Fervidibacter</taxon>
    </lineage>
</organism>